<feature type="domain" description="Toprim" evidence="1">
    <location>
        <begin position="54"/>
        <end position="141"/>
    </location>
</feature>
<organism evidence="3 4">
    <name type="scientific">Sphingomonas abietis</name>
    <dbReference type="NCBI Taxonomy" id="3012344"/>
    <lineage>
        <taxon>Bacteria</taxon>
        <taxon>Pseudomonadati</taxon>
        <taxon>Pseudomonadota</taxon>
        <taxon>Alphaproteobacteria</taxon>
        <taxon>Sphingomonadales</taxon>
        <taxon>Sphingomonadaceae</taxon>
        <taxon>Sphingomonas</taxon>
    </lineage>
</organism>
<accession>A0ABY7NNA3</accession>
<dbReference type="InterPro" id="IPR055570">
    <property type="entry name" value="DUF7146"/>
</dbReference>
<name>A0ABY7NNA3_9SPHN</name>
<evidence type="ECO:0000259" key="1">
    <source>
        <dbReference type="Pfam" id="PF13362"/>
    </source>
</evidence>
<reference evidence="3 4" key="1">
    <citation type="submission" date="2022-12" db="EMBL/GenBank/DDBJ databases">
        <title>Sphingomonas abieness sp. nov., an endophytic bacterium isolated from Abies koreana.</title>
        <authorList>
            <person name="Jiang L."/>
            <person name="Lee J."/>
        </authorList>
    </citation>
    <scope>NUCLEOTIDE SEQUENCE [LARGE SCALE GENOMIC DNA]</scope>
    <source>
        <strain evidence="4">PAMB 00755</strain>
    </source>
</reference>
<dbReference type="Proteomes" id="UP001210865">
    <property type="component" value="Chromosome"/>
</dbReference>
<protein>
    <submittedName>
        <fullName evidence="3">Toprim domain-containing protein</fullName>
    </submittedName>
</protein>
<dbReference type="EMBL" id="CP115174">
    <property type="protein sequence ID" value="WBO22305.1"/>
    <property type="molecule type" value="Genomic_DNA"/>
</dbReference>
<dbReference type="RefSeq" id="WP_270076953.1">
    <property type="nucleotide sequence ID" value="NZ_CP115174.1"/>
</dbReference>
<evidence type="ECO:0000313" key="4">
    <source>
        <dbReference type="Proteomes" id="UP001210865"/>
    </source>
</evidence>
<proteinExistence type="predicted"/>
<gene>
    <name evidence="3" type="ORF">PBT88_19515</name>
</gene>
<sequence>MLALIRAPNGDVTSIHRTYLENGAKAAMTNPRRVMAGSIAKGSAIRMMPHDGVLGIAEGIETAFRASQRFGIPCWSAMFADYLEQFEWPAGLRELHIFGDNDLKFRGQAAAYRLGYRAMTARAPVPAFIHIPDDPGTDWADGVPVARAA</sequence>
<feature type="domain" description="DUF7146" evidence="2">
    <location>
        <begin position="1"/>
        <end position="46"/>
    </location>
</feature>
<dbReference type="Pfam" id="PF23639">
    <property type="entry name" value="DUF7146"/>
    <property type="match status" value="1"/>
</dbReference>
<evidence type="ECO:0000259" key="2">
    <source>
        <dbReference type="Pfam" id="PF23639"/>
    </source>
</evidence>
<dbReference type="InterPro" id="IPR006171">
    <property type="entry name" value="TOPRIM_dom"/>
</dbReference>
<dbReference type="Pfam" id="PF13362">
    <property type="entry name" value="Toprim_3"/>
    <property type="match status" value="1"/>
</dbReference>
<keyword evidence="4" id="KW-1185">Reference proteome</keyword>
<evidence type="ECO:0000313" key="3">
    <source>
        <dbReference type="EMBL" id="WBO22305.1"/>
    </source>
</evidence>